<dbReference type="RefSeq" id="WP_162335134.1">
    <property type="nucleotide sequence ID" value="NZ_CP048113.1"/>
</dbReference>
<dbReference type="KEGG" id="chih:GWR21_28670"/>
<dbReference type="SUPFAM" id="SSF160631">
    <property type="entry name" value="SMI1/KNR4-like"/>
    <property type="match status" value="1"/>
</dbReference>
<proteinExistence type="predicted"/>
<accession>A0A6B9ZMF2</accession>
<evidence type="ECO:0000259" key="1">
    <source>
        <dbReference type="SMART" id="SM00860"/>
    </source>
</evidence>
<dbReference type="Pfam" id="PF09346">
    <property type="entry name" value="SMI1_KNR4"/>
    <property type="match status" value="1"/>
</dbReference>
<name>A0A6B9ZMF2_9BACT</name>
<dbReference type="AlphaFoldDB" id="A0A6B9ZMF2"/>
<keyword evidence="3" id="KW-1185">Reference proteome</keyword>
<evidence type="ECO:0000313" key="3">
    <source>
        <dbReference type="Proteomes" id="UP000476411"/>
    </source>
</evidence>
<sequence length="160" mass="19170">MEQSAFLYLNYLLGYAQDSMHQQTCTEEEVDEIERSLHLKFPRAYRELYLLLGKRRAFNITEHTFNYPDYQKMRDAAIKMIGEEDIGVNFDDSIFVFSCDLETTTICYFRLDEGDDPPVYQYSFDTDEPERMADHFSAYIKMMPWYEGYLWMKEQESKNS</sequence>
<dbReference type="EMBL" id="CP048113">
    <property type="protein sequence ID" value="QHS63418.1"/>
    <property type="molecule type" value="Genomic_DNA"/>
</dbReference>
<dbReference type="SMART" id="SM00860">
    <property type="entry name" value="SMI1_KNR4"/>
    <property type="match status" value="1"/>
</dbReference>
<gene>
    <name evidence="2" type="ORF">GWR21_28670</name>
</gene>
<dbReference type="InterPro" id="IPR037883">
    <property type="entry name" value="Knr4/Smi1-like_sf"/>
</dbReference>
<feature type="domain" description="Knr4/Smi1-like" evidence="1">
    <location>
        <begin position="24"/>
        <end position="142"/>
    </location>
</feature>
<organism evidence="2 3">
    <name type="scientific">Chitinophaga agri</name>
    <dbReference type="NCBI Taxonomy" id="2703787"/>
    <lineage>
        <taxon>Bacteria</taxon>
        <taxon>Pseudomonadati</taxon>
        <taxon>Bacteroidota</taxon>
        <taxon>Chitinophagia</taxon>
        <taxon>Chitinophagales</taxon>
        <taxon>Chitinophagaceae</taxon>
        <taxon>Chitinophaga</taxon>
    </lineage>
</organism>
<protein>
    <submittedName>
        <fullName evidence="2">SMI1/KNR4 family protein</fullName>
    </submittedName>
</protein>
<dbReference type="Proteomes" id="UP000476411">
    <property type="component" value="Chromosome"/>
</dbReference>
<evidence type="ECO:0000313" key="2">
    <source>
        <dbReference type="EMBL" id="QHS63418.1"/>
    </source>
</evidence>
<reference evidence="2 3" key="1">
    <citation type="submission" date="2020-01" db="EMBL/GenBank/DDBJ databases">
        <title>Complete genome sequence of Chitinophaga sp. H33E-04 isolated from quinoa roots.</title>
        <authorList>
            <person name="Weon H.-Y."/>
            <person name="Lee S.A."/>
        </authorList>
    </citation>
    <scope>NUCLEOTIDE SEQUENCE [LARGE SCALE GENOMIC DNA]</scope>
    <source>
        <strain evidence="2 3">H33E-04</strain>
    </source>
</reference>
<dbReference type="InterPro" id="IPR018958">
    <property type="entry name" value="Knr4/Smi1-like_dom"/>
</dbReference>
<dbReference type="Gene3D" id="3.40.1580.10">
    <property type="entry name" value="SMI1/KNR4-like"/>
    <property type="match status" value="1"/>
</dbReference>